<organism evidence="7 8">
    <name type="scientific">Microbacterium paludicola</name>
    <dbReference type="NCBI Taxonomy" id="300019"/>
    <lineage>
        <taxon>Bacteria</taxon>
        <taxon>Bacillati</taxon>
        <taxon>Actinomycetota</taxon>
        <taxon>Actinomycetes</taxon>
        <taxon>Micrococcales</taxon>
        <taxon>Microbacteriaceae</taxon>
        <taxon>Microbacterium</taxon>
    </lineage>
</organism>
<dbReference type="EMBL" id="SPQB01000001">
    <property type="protein sequence ID" value="TFU34655.1"/>
    <property type="molecule type" value="Genomic_DNA"/>
</dbReference>
<keyword evidence="3" id="KW-1003">Cell membrane</keyword>
<dbReference type="Proteomes" id="UP000298358">
    <property type="component" value="Unassembled WGS sequence"/>
</dbReference>
<evidence type="ECO:0000256" key="4">
    <source>
        <dbReference type="ARBA" id="ARBA00023136"/>
    </source>
</evidence>
<dbReference type="Pfam" id="PF04069">
    <property type="entry name" value="OpuAC"/>
    <property type="match status" value="1"/>
</dbReference>
<feature type="signal peptide" evidence="5">
    <location>
        <begin position="1"/>
        <end position="26"/>
    </location>
</feature>
<dbReference type="SUPFAM" id="SSF53850">
    <property type="entry name" value="Periplasmic binding protein-like II"/>
    <property type="match status" value="1"/>
</dbReference>
<keyword evidence="2" id="KW-0813">Transport</keyword>
<name>A0A4Y9G0T8_9MICO</name>
<accession>A0A4Y9G0T8</accession>
<proteinExistence type="predicted"/>
<dbReference type="GO" id="GO:0031460">
    <property type="term" value="P:glycine betaine transport"/>
    <property type="evidence" value="ECO:0007669"/>
    <property type="project" value="TreeGrafter"/>
</dbReference>
<evidence type="ECO:0000256" key="3">
    <source>
        <dbReference type="ARBA" id="ARBA00022475"/>
    </source>
</evidence>
<comment type="subcellular location">
    <subcellularLocation>
        <location evidence="1">Cell membrane</location>
    </subcellularLocation>
</comment>
<gene>
    <name evidence="7" type="ORF">E4U02_00685</name>
</gene>
<dbReference type="AlphaFoldDB" id="A0A4Y9G0T8"/>
<keyword evidence="5" id="KW-0732">Signal</keyword>
<sequence length="301" mass="32269">MTKRFMTLTGLLAVGALGLTGCVASAEDVAGAGAGGEESKGELTVAVFNGWEEGIATSELWKVALERQGYDVTLEYVDAAPVFQGLADGDYDFTTDVWEPVTHKEYLAQYGDSIEKLGTWNDDSKLTVAVNEDAPIDSLTELAGAADEFGNTIVGIEPGAGLTAAVQDSTIPTYGLEGMDFQTSSTPAMLAELQAATDAGENIVVTLWEPHWAYSAFPLKNLEDPEGTLGDAETLSSYGRTGFADDFPEVAEWLSGFTMDTETLSDLENFMFNENEGADDWGPVVEQWAEENQDYVDSLTS</sequence>
<evidence type="ECO:0000256" key="5">
    <source>
        <dbReference type="SAM" id="SignalP"/>
    </source>
</evidence>
<dbReference type="GO" id="GO:0015871">
    <property type="term" value="P:choline transport"/>
    <property type="evidence" value="ECO:0007669"/>
    <property type="project" value="TreeGrafter"/>
</dbReference>
<feature type="domain" description="ABC-type glycine betaine transport system substrate-binding" evidence="6">
    <location>
        <begin position="42"/>
        <end position="288"/>
    </location>
</feature>
<dbReference type="Gene3D" id="3.40.190.10">
    <property type="entry name" value="Periplasmic binding protein-like II"/>
    <property type="match status" value="1"/>
</dbReference>
<dbReference type="OrthoDB" id="9787902at2"/>
<dbReference type="PROSITE" id="PS51257">
    <property type="entry name" value="PROKAR_LIPOPROTEIN"/>
    <property type="match status" value="1"/>
</dbReference>
<dbReference type="PANTHER" id="PTHR47737:SF1">
    <property type="entry name" value="GLYCINE BETAINE_PROLINE BETAINE TRANSPORT SYSTEM PERMEASE PROTEIN PROW"/>
    <property type="match status" value="1"/>
</dbReference>
<comment type="caution">
    <text evidence="7">The sequence shown here is derived from an EMBL/GenBank/DDBJ whole genome shotgun (WGS) entry which is preliminary data.</text>
</comment>
<keyword evidence="4" id="KW-0472">Membrane</keyword>
<evidence type="ECO:0000259" key="6">
    <source>
        <dbReference type="Pfam" id="PF04069"/>
    </source>
</evidence>
<keyword evidence="8" id="KW-1185">Reference proteome</keyword>
<dbReference type="GO" id="GO:0005275">
    <property type="term" value="F:amine transmembrane transporter activity"/>
    <property type="evidence" value="ECO:0007669"/>
    <property type="project" value="TreeGrafter"/>
</dbReference>
<reference evidence="7 8" key="1">
    <citation type="submission" date="2019-03" db="EMBL/GenBank/DDBJ databases">
        <title>Diversity of the mouse oral microbiome.</title>
        <authorList>
            <person name="Joseph S."/>
            <person name="Aduse-Opoku J."/>
            <person name="Curtis M."/>
            <person name="Wade W."/>
            <person name="Hashim A."/>
        </authorList>
    </citation>
    <scope>NUCLEOTIDE SEQUENCE [LARGE SCALE GENOMIC DNA]</scope>
    <source>
        <strain evidence="7 8">P1012</strain>
    </source>
</reference>
<dbReference type="GO" id="GO:0043190">
    <property type="term" value="C:ATP-binding cassette (ABC) transporter complex"/>
    <property type="evidence" value="ECO:0007669"/>
    <property type="project" value="InterPro"/>
</dbReference>
<dbReference type="CDD" id="cd13639">
    <property type="entry name" value="PBP2_OpuAC_like"/>
    <property type="match status" value="1"/>
</dbReference>
<dbReference type="RefSeq" id="WP_135112141.1">
    <property type="nucleotide sequence ID" value="NZ_JADGLL010000001.1"/>
</dbReference>
<dbReference type="PANTHER" id="PTHR47737">
    <property type="entry name" value="GLYCINE BETAINE/PROLINE BETAINE TRANSPORT SYSTEM PERMEASE PROTEIN PROW"/>
    <property type="match status" value="1"/>
</dbReference>
<feature type="chain" id="PRO_5021415076" evidence="5">
    <location>
        <begin position="27"/>
        <end position="301"/>
    </location>
</feature>
<dbReference type="InterPro" id="IPR007210">
    <property type="entry name" value="ABC_Gly_betaine_transp_sub-bd"/>
</dbReference>
<dbReference type="GO" id="GO:0015226">
    <property type="term" value="F:carnitine transmembrane transporter activity"/>
    <property type="evidence" value="ECO:0007669"/>
    <property type="project" value="TreeGrafter"/>
</dbReference>
<protein>
    <submittedName>
        <fullName evidence="7">Glycine betaine ABC transporter substrate-binding protein</fullName>
    </submittedName>
</protein>
<dbReference type="Gene3D" id="3.40.190.100">
    <property type="entry name" value="Glycine betaine-binding periplasmic protein, domain 2"/>
    <property type="match status" value="1"/>
</dbReference>
<evidence type="ECO:0000256" key="2">
    <source>
        <dbReference type="ARBA" id="ARBA00022448"/>
    </source>
</evidence>
<evidence type="ECO:0000313" key="7">
    <source>
        <dbReference type="EMBL" id="TFU34655.1"/>
    </source>
</evidence>
<evidence type="ECO:0000313" key="8">
    <source>
        <dbReference type="Proteomes" id="UP000298358"/>
    </source>
</evidence>
<evidence type="ECO:0000256" key="1">
    <source>
        <dbReference type="ARBA" id="ARBA00004236"/>
    </source>
</evidence>